<evidence type="ECO:0000313" key="7">
    <source>
        <dbReference type="EMBL" id="ODN29655.1"/>
    </source>
</evidence>
<gene>
    <name evidence="6" type="primary">rsmG</name>
    <name evidence="7" type="ORF">A4H02_09570</name>
</gene>
<comment type="caution">
    <text evidence="6">Lacks conserved residue(s) required for the propagation of feature annotation.</text>
</comment>
<dbReference type="EC" id="2.1.1.-" evidence="6"/>
<feature type="binding site" evidence="6">
    <location>
        <position position="58"/>
    </location>
    <ligand>
        <name>S-adenosyl-L-methionine</name>
        <dbReference type="ChEBI" id="CHEBI:59789"/>
    </ligand>
</feature>
<dbReference type="OrthoDB" id="9808773at2"/>
<name>A0A1E3G0A9_9BACT</name>
<dbReference type="RefSeq" id="WP_069293952.1">
    <property type="nucleotide sequence ID" value="NZ_CP140110.1"/>
</dbReference>
<evidence type="ECO:0000256" key="1">
    <source>
        <dbReference type="ARBA" id="ARBA00022490"/>
    </source>
</evidence>
<dbReference type="AlphaFoldDB" id="A0A1E3G0A9"/>
<comment type="subcellular location">
    <subcellularLocation>
        <location evidence="6">Cytoplasm</location>
    </subcellularLocation>
</comment>
<sequence length="216" mass="24128">METSEKLELVRRYLDRIINAPLNLTAFRDLQEAFTHLYIDSVLAVKPHDLGECFLDVGTGGGVPGVFLAIEFGKRGLLIDSVCKKVEYVRRVCEELGITNVTTMCIRAEDLKNSGNYFESFDSAVCRAVASLATVLELTVPYVKLGGRVLIYKGPGYTEELGNSVNAMKELGVKLSDVRCYSIQGKDRYLLVFEKIANTPEKYPRRAGIPEKRPIR</sequence>
<comment type="similarity">
    <text evidence="6">Belongs to the methyltransferase superfamily. RNA methyltransferase RsmG family.</text>
</comment>
<keyword evidence="3 6" id="KW-0489">Methyltransferase</keyword>
<dbReference type="InterPro" id="IPR003682">
    <property type="entry name" value="rRNA_ssu_MeTfrase_G"/>
</dbReference>
<keyword evidence="4 6" id="KW-0808">Transferase</keyword>
<accession>A0A1E3G0A9</accession>
<dbReference type="STRING" id="1008305.A4H02_09570"/>
<keyword evidence="8" id="KW-1185">Reference proteome</keyword>
<evidence type="ECO:0000256" key="2">
    <source>
        <dbReference type="ARBA" id="ARBA00022552"/>
    </source>
</evidence>
<keyword evidence="2 6" id="KW-0698">rRNA processing</keyword>
<feature type="binding site" evidence="6">
    <location>
        <begin position="108"/>
        <end position="109"/>
    </location>
    <ligand>
        <name>S-adenosyl-L-methionine</name>
        <dbReference type="ChEBI" id="CHEBI:59789"/>
    </ligand>
</feature>
<dbReference type="EMBL" id="LWAF01000029">
    <property type="protein sequence ID" value="ODN29655.1"/>
    <property type="molecule type" value="Genomic_DNA"/>
</dbReference>
<keyword evidence="1 6" id="KW-0963">Cytoplasm</keyword>
<keyword evidence="5 6" id="KW-0949">S-adenosyl-L-methionine</keyword>
<dbReference type="PIRSF" id="PIRSF003078">
    <property type="entry name" value="GidB"/>
    <property type="match status" value="1"/>
</dbReference>
<dbReference type="Pfam" id="PF02527">
    <property type="entry name" value="GidB"/>
    <property type="match status" value="1"/>
</dbReference>
<dbReference type="Gene3D" id="3.40.50.150">
    <property type="entry name" value="Vaccinia Virus protein VP39"/>
    <property type="match status" value="1"/>
</dbReference>
<comment type="caution">
    <text evidence="7">The sequence shown here is derived from an EMBL/GenBank/DDBJ whole genome shotgun (WGS) entry which is preliminary data.</text>
</comment>
<evidence type="ECO:0000256" key="3">
    <source>
        <dbReference type="ARBA" id="ARBA00022603"/>
    </source>
</evidence>
<comment type="function">
    <text evidence="6">Specifically methylates the N7 position of a guanine in 16S rRNA.</text>
</comment>
<evidence type="ECO:0000256" key="4">
    <source>
        <dbReference type="ARBA" id="ARBA00022679"/>
    </source>
</evidence>
<reference evidence="8" key="1">
    <citation type="submission" date="2016-04" db="EMBL/GenBank/DDBJ databases">
        <title>The genome sequence project of a novel Fervidobacterium isolate from a hot spring in Thailand.</title>
        <authorList>
            <person name="Gonzalez J.M."/>
            <person name="Cuecas A."/>
            <person name="Kanoksilapatham W."/>
        </authorList>
    </citation>
    <scope>NUCLEOTIDE SEQUENCE [LARGE SCALE GENOMIC DNA]</scope>
    <source>
        <strain evidence="8">FC2004</strain>
    </source>
</reference>
<dbReference type="SUPFAM" id="SSF53335">
    <property type="entry name" value="S-adenosyl-L-methionine-dependent methyltransferases"/>
    <property type="match status" value="1"/>
</dbReference>
<dbReference type="HAMAP" id="MF_00074">
    <property type="entry name" value="16SrRNA_methyltr_G"/>
    <property type="match status" value="1"/>
</dbReference>
<evidence type="ECO:0000256" key="5">
    <source>
        <dbReference type="ARBA" id="ARBA00022691"/>
    </source>
</evidence>
<dbReference type="InterPro" id="IPR029063">
    <property type="entry name" value="SAM-dependent_MTases_sf"/>
</dbReference>
<dbReference type="GO" id="GO:0070043">
    <property type="term" value="F:rRNA (guanine-N7-)-methyltransferase activity"/>
    <property type="evidence" value="ECO:0007669"/>
    <property type="project" value="UniProtKB-UniRule"/>
</dbReference>
<protein>
    <recommendedName>
        <fullName evidence="6">Ribosomal RNA small subunit methyltransferase G</fullName>
        <ecNumber evidence="6">2.1.1.-</ecNumber>
    </recommendedName>
    <alternativeName>
        <fullName evidence="6">16S rRNA 7-methylguanosine methyltransferase</fullName>
        <shortName evidence="6">16S rRNA m7G methyltransferase</shortName>
    </alternativeName>
</protein>
<evidence type="ECO:0000256" key="6">
    <source>
        <dbReference type="HAMAP-Rule" id="MF_00074"/>
    </source>
</evidence>
<dbReference type="NCBIfam" id="TIGR00138">
    <property type="entry name" value="rsmG_gidB"/>
    <property type="match status" value="1"/>
</dbReference>
<dbReference type="PANTHER" id="PTHR31760:SF0">
    <property type="entry name" value="S-ADENOSYL-L-METHIONINE-DEPENDENT METHYLTRANSFERASES SUPERFAMILY PROTEIN"/>
    <property type="match status" value="1"/>
</dbReference>
<dbReference type="PANTHER" id="PTHR31760">
    <property type="entry name" value="S-ADENOSYL-L-METHIONINE-DEPENDENT METHYLTRANSFERASES SUPERFAMILY PROTEIN"/>
    <property type="match status" value="1"/>
</dbReference>
<dbReference type="Proteomes" id="UP000094570">
    <property type="component" value="Unassembled WGS sequence"/>
</dbReference>
<organism evidence="7 8">
    <name type="scientific">Fervidobacterium thailandense</name>
    <dbReference type="NCBI Taxonomy" id="1008305"/>
    <lineage>
        <taxon>Bacteria</taxon>
        <taxon>Thermotogati</taxon>
        <taxon>Thermotogota</taxon>
        <taxon>Thermotogae</taxon>
        <taxon>Thermotogales</taxon>
        <taxon>Fervidobacteriaceae</taxon>
        <taxon>Fervidobacterium</taxon>
    </lineage>
</organism>
<feature type="binding site" evidence="6">
    <location>
        <position position="127"/>
    </location>
    <ligand>
        <name>S-adenosyl-L-methionine</name>
        <dbReference type="ChEBI" id="CHEBI:59789"/>
    </ligand>
</feature>
<dbReference type="GO" id="GO:0005829">
    <property type="term" value="C:cytosol"/>
    <property type="evidence" value="ECO:0007669"/>
    <property type="project" value="TreeGrafter"/>
</dbReference>
<evidence type="ECO:0000313" key="8">
    <source>
        <dbReference type="Proteomes" id="UP000094570"/>
    </source>
</evidence>
<proteinExistence type="inferred from homology"/>